<sequence length="120" mass="13420">LATSQAAETVAITTIENLNNQIKNLTEDNRLLNEGKKAESKKVDQAKKEAGEEISQKNSKIVEEQNRANKLEKSLEEEKKLRQDQATELASERVELEKFKQEVKELGGIADGLAEELEAL</sequence>
<reference evidence="2" key="1">
    <citation type="submission" date="2022-08" db="EMBL/GenBank/DDBJ databases">
        <authorList>
            <person name="Kallberg Y."/>
            <person name="Tangrot J."/>
            <person name="Rosling A."/>
        </authorList>
    </citation>
    <scope>NUCLEOTIDE SEQUENCE</scope>
    <source>
        <strain evidence="2">Wild A</strain>
    </source>
</reference>
<gene>
    <name evidence="2" type="ORF">FWILDA_LOCUS19713</name>
</gene>
<evidence type="ECO:0000256" key="1">
    <source>
        <dbReference type="SAM" id="MobiDB-lite"/>
    </source>
</evidence>
<feature type="non-terminal residue" evidence="2">
    <location>
        <position position="120"/>
    </location>
</feature>
<organism evidence="2 3">
    <name type="scientific">Funneliformis geosporum</name>
    <dbReference type="NCBI Taxonomy" id="1117311"/>
    <lineage>
        <taxon>Eukaryota</taxon>
        <taxon>Fungi</taxon>
        <taxon>Fungi incertae sedis</taxon>
        <taxon>Mucoromycota</taxon>
        <taxon>Glomeromycotina</taxon>
        <taxon>Glomeromycetes</taxon>
        <taxon>Glomerales</taxon>
        <taxon>Glomeraceae</taxon>
        <taxon>Funneliformis</taxon>
    </lineage>
</organism>
<name>A0A9W4X111_9GLOM</name>
<proteinExistence type="predicted"/>
<protein>
    <submittedName>
        <fullName evidence="2">9438_t:CDS:1</fullName>
    </submittedName>
</protein>
<dbReference type="AlphaFoldDB" id="A0A9W4X111"/>
<evidence type="ECO:0000313" key="3">
    <source>
        <dbReference type="Proteomes" id="UP001153678"/>
    </source>
</evidence>
<dbReference type="EMBL" id="CAMKVN010025234">
    <property type="protein sequence ID" value="CAI2200732.1"/>
    <property type="molecule type" value="Genomic_DNA"/>
</dbReference>
<accession>A0A9W4X111</accession>
<evidence type="ECO:0000313" key="2">
    <source>
        <dbReference type="EMBL" id="CAI2200732.1"/>
    </source>
</evidence>
<feature type="region of interest" description="Disordered" evidence="1">
    <location>
        <begin position="36"/>
        <end position="70"/>
    </location>
</feature>
<dbReference type="Proteomes" id="UP001153678">
    <property type="component" value="Unassembled WGS sequence"/>
</dbReference>
<keyword evidence="3" id="KW-1185">Reference proteome</keyword>
<comment type="caution">
    <text evidence="2">The sequence shown here is derived from an EMBL/GenBank/DDBJ whole genome shotgun (WGS) entry which is preliminary data.</text>
</comment>